<dbReference type="EMBL" id="KB456268">
    <property type="protein sequence ID" value="EMF10081.1"/>
    <property type="molecule type" value="Genomic_DNA"/>
</dbReference>
<proteinExistence type="predicted"/>
<evidence type="ECO:0000259" key="1">
    <source>
        <dbReference type="Pfam" id="PF12937"/>
    </source>
</evidence>
<dbReference type="SUPFAM" id="SSF81383">
    <property type="entry name" value="F-box domain"/>
    <property type="match status" value="1"/>
</dbReference>
<accession>M3AVJ5</accession>
<dbReference type="GeneID" id="27904917"/>
<reference evidence="2 3" key="1">
    <citation type="journal article" date="2012" name="PLoS Pathog.">
        <title>Diverse lifestyles and strategies of plant pathogenesis encoded in the genomes of eighteen Dothideomycetes fungi.</title>
        <authorList>
            <person name="Ohm R.A."/>
            <person name="Feau N."/>
            <person name="Henrissat B."/>
            <person name="Schoch C.L."/>
            <person name="Horwitz B.A."/>
            <person name="Barry K.W."/>
            <person name="Condon B.J."/>
            <person name="Copeland A.C."/>
            <person name="Dhillon B."/>
            <person name="Glaser F."/>
            <person name="Hesse C.N."/>
            <person name="Kosti I."/>
            <person name="LaButti K."/>
            <person name="Lindquist E.A."/>
            <person name="Lucas S."/>
            <person name="Salamov A.A."/>
            <person name="Bradshaw R.E."/>
            <person name="Ciuffetti L."/>
            <person name="Hamelin R.C."/>
            <person name="Kema G.H.J."/>
            <person name="Lawrence C."/>
            <person name="Scott J.A."/>
            <person name="Spatafora J.W."/>
            <person name="Turgeon B.G."/>
            <person name="de Wit P.J.G.M."/>
            <person name="Zhong S."/>
            <person name="Goodwin S.B."/>
            <person name="Grigoriev I.V."/>
        </authorList>
    </citation>
    <scope>NUCLEOTIDE SEQUENCE [LARGE SCALE GENOMIC DNA]</scope>
    <source>
        <strain evidence="2 3">SO2202</strain>
    </source>
</reference>
<gene>
    <name evidence="2" type="ORF">SEPMUDRAFT_158262</name>
</gene>
<dbReference type="InterPro" id="IPR001810">
    <property type="entry name" value="F-box_dom"/>
</dbReference>
<keyword evidence="3" id="KW-1185">Reference proteome</keyword>
<dbReference type="AlphaFoldDB" id="M3AVJ5"/>
<dbReference type="Proteomes" id="UP000016931">
    <property type="component" value="Unassembled WGS sequence"/>
</dbReference>
<name>M3AVJ5_SPHMS</name>
<dbReference type="InterPro" id="IPR036047">
    <property type="entry name" value="F-box-like_dom_sf"/>
</dbReference>
<dbReference type="Gene3D" id="1.20.1280.50">
    <property type="match status" value="1"/>
</dbReference>
<dbReference type="Pfam" id="PF12937">
    <property type="entry name" value="F-box-like"/>
    <property type="match status" value="1"/>
</dbReference>
<evidence type="ECO:0000313" key="3">
    <source>
        <dbReference type="Proteomes" id="UP000016931"/>
    </source>
</evidence>
<dbReference type="eggNOG" id="ENOG502QZW9">
    <property type="taxonomic scope" value="Eukaryota"/>
</dbReference>
<protein>
    <recommendedName>
        <fullName evidence="1">F-box domain-containing protein</fullName>
    </recommendedName>
</protein>
<dbReference type="HOGENOM" id="CLU_1020030_0_0_1"/>
<sequence>MTFKRHYHEDELTEEVCDFLLPLSDPITILSATSSAEHKHNEDTRSIARIQTGTAYRTPSALTRAFNTVELAEKILLDLPAENLLCKVQLVCRRWHEIVQHNALIQEYLFFKPIEIKHSLRDVTVAGIPPKAGNASASKEGLSWKEFRANALHEIENPWLYLFSADKIPIPGSWKRMLACQPPKSFMACVPTRPRLSIKAQFGNKSIDPVNFPSKTWMGEHRKGSPLWMLYVAADWHDWKPLMGWETIQSSKKVVRVDEKFLEFEVADDEKNV</sequence>
<evidence type="ECO:0000313" key="2">
    <source>
        <dbReference type="EMBL" id="EMF10081.1"/>
    </source>
</evidence>
<dbReference type="OrthoDB" id="3800738at2759"/>
<organism evidence="2 3">
    <name type="scientific">Sphaerulina musiva (strain SO2202)</name>
    <name type="common">Poplar stem canker fungus</name>
    <name type="synonym">Septoria musiva</name>
    <dbReference type="NCBI Taxonomy" id="692275"/>
    <lineage>
        <taxon>Eukaryota</taxon>
        <taxon>Fungi</taxon>
        <taxon>Dikarya</taxon>
        <taxon>Ascomycota</taxon>
        <taxon>Pezizomycotina</taxon>
        <taxon>Dothideomycetes</taxon>
        <taxon>Dothideomycetidae</taxon>
        <taxon>Mycosphaerellales</taxon>
        <taxon>Mycosphaerellaceae</taxon>
        <taxon>Sphaerulina</taxon>
    </lineage>
</organism>
<feature type="domain" description="F-box" evidence="1">
    <location>
        <begin position="70"/>
        <end position="104"/>
    </location>
</feature>
<dbReference type="RefSeq" id="XP_016758202.1">
    <property type="nucleotide sequence ID" value="XM_016907780.1"/>
</dbReference>